<proteinExistence type="predicted"/>
<reference evidence="5 6" key="1">
    <citation type="submission" date="2023-07" db="EMBL/GenBank/DDBJ databases">
        <title>Sorghum-associated microbial communities from plants grown in Nebraska, USA.</title>
        <authorList>
            <person name="Schachtman D."/>
        </authorList>
    </citation>
    <scope>NUCLEOTIDE SEQUENCE [LARGE SCALE GENOMIC DNA]</scope>
    <source>
        <strain evidence="5 6">DS1730</strain>
    </source>
</reference>
<dbReference type="EMBL" id="JAVDQT010000006">
    <property type="protein sequence ID" value="MDR6433678.1"/>
    <property type="molecule type" value="Genomic_DNA"/>
</dbReference>
<evidence type="ECO:0000256" key="1">
    <source>
        <dbReference type="ARBA" id="ARBA00023015"/>
    </source>
</evidence>
<name>A0ABU1MCA2_9HYPH</name>
<dbReference type="SUPFAM" id="SSF46689">
    <property type="entry name" value="Homeodomain-like"/>
    <property type="match status" value="2"/>
</dbReference>
<feature type="domain" description="HTH araC/xylS-type" evidence="4">
    <location>
        <begin position="216"/>
        <end position="314"/>
    </location>
</feature>
<dbReference type="Gene3D" id="1.10.10.60">
    <property type="entry name" value="Homeodomain-like"/>
    <property type="match status" value="1"/>
</dbReference>
<dbReference type="InterPro" id="IPR050204">
    <property type="entry name" value="AraC_XylS_family_regulators"/>
</dbReference>
<dbReference type="PROSITE" id="PS01124">
    <property type="entry name" value="HTH_ARAC_FAMILY_2"/>
    <property type="match status" value="1"/>
</dbReference>
<keyword evidence="1" id="KW-0805">Transcription regulation</keyword>
<protein>
    <submittedName>
        <fullName evidence="5">AraC family transcriptional regulator</fullName>
    </submittedName>
</protein>
<evidence type="ECO:0000256" key="2">
    <source>
        <dbReference type="ARBA" id="ARBA00023125"/>
    </source>
</evidence>
<dbReference type="RefSeq" id="WP_310014661.1">
    <property type="nucleotide sequence ID" value="NZ_JAVDQT010000006.1"/>
</dbReference>
<dbReference type="PANTHER" id="PTHR46796:SF6">
    <property type="entry name" value="ARAC SUBFAMILY"/>
    <property type="match status" value="1"/>
</dbReference>
<evidence type="ECO:0000313" key="5">
    <source>
        <dbReference type="EMBL" id="MDR6433678.1"/>
    </source>
</evidence>
<accession>A0ABU1MCA2</accession>
<sequence>MMKQPINNVVETTSLPIEGAKATILGNDTSLFVTKEVETIRSSQRHGWQELFAAHTLEHPHESSHHSVPFFWLSMGLSDTQVHRSISGQEELAVLPAYSISIAEPLTPVDCVIGNETEAVHVFLRPELLHEVAYELFEIGPDRLSLSPVFGEKSTSLSWLLRSIKQSLNEPAHLSQLKIDYMSRALCADLLAKYSVTSTVAISSERLSGLTSRQMRRLDEYIIEHLGHDIHISELASLCAMGRTTFHQRFKTTMHMTPYQYVMRLRVSKAKEMLGTSNLPLAEIGFACGFSDQAHFATLFKRLAGSTPASFRRAAA</sequence>
<evidence type="ECO:0000313" key="6">
    <source>
        <dbReference type="Proteomes" id="UP001184614"/>
    </source>
</evidence>
<dbReference type="Proteomes" id="UP001184614">
    <property type="component" value="Unassembled WGS sequence"/>
</dbReference>
<evidence type="ECO:0000259" key="4">
    <source>
        <dbReference type="PROSITE" id="PS01124"/>
    </source>
</evidence>
<keyword evidence="3" id="KW-0804">Transcription</keyword>
<dbReference type="SMART" id="SM00342">
    <property type="entry name" value="HTH_ARAC"/>
    <property type="match status" value="1"/>
</dbReference>
<dbReference type="PROSITE" id="PS00041">
    <property type="entry name" value="HTH_ARAC_FAMILY_1"/>
    <property type="match status" value="1"/>
</dbReference>
<dbReference type="InterPro" id="IPR018062">
    <property type="entry name" value="HTH_AraC-typ_CS"/>
</dbReference>
<keyword evidence="2" id="KW-0238">DNA-binding</keyword>
<dbReference type="PRINTS" id="PR00032">
    <property type="entry name" value="HTHARAC"/>
</dbReference>
<dbReference type="InterPro" id="IPR018060">
    <property type="entry name" value="HTH_AraC"/>
</dbReference>
<dbReference type="Pfam" id="PF12833">
    <property type="entry name" value="HTH_18"/>
    <property type="match status" value="1"/>
</dbReference>
<dbReference type="InterPro" id="IPR020449">
    <property type="entry name" value="Tscrpt_reg_AraC-type_HTH"/>
</dbReference>
<gene>
    <name evidence="5" type="ORF">J2782_003424</name>
</gene>
<keyword evidence="6" id="KW-1185">Reference proteome</keyword>
<dbReference type="PANTHER" id="PTHR46796">
    <property type="entry name" value="HTH-TYPE TRANSCRIPTIONAL ACTIVATOR RHAS-RELATED"/>
    <property type="match status" value="1"/>
</dbReference>
<comment type="caution">
    <text evidence="5">The sequence shown here is derived from an EMBL/GenBank/DDBJ whole genome shotgun (WGS) entry which is preliminary data.</text>
</comment>
<evidence type="ECO:0000256" key="3">
    <source>
        <dbReference type="ARBA" id="ARBA00023163"/>
    </source>
</evidence>
<organism evidence="5 6">
    <name type="scientific">Brucella pseudogrignonensis</name>
    <dbReference type="NCBI Taxonomy" id="419475"/>
    <lineage>
        <taxon>Bacteria</taxon>
        <taxon>Pseudomonadati</taxon>
        <taxon>Pseudomonadota</taxon>
        <taxon>Alphaproteobacteria</taxon>
        <taxon>Hyphomicrobiales</taxon>
        <taxon>Brucellaceae</taxon>
        <taxon>Brucella/Ochrobactrum group</taxon>
        <taxon>Brucella</taxon>
    </lineage>
</organism>
<dbReference type="InterPro" id="IPR009057">
    <property type="entry name" value="Homeodomain-like_sf"/>
</dbReference>